<evidence type="ECO:0008006" key="3">
    <source>
        <dbReference type="Google" id="ProtNLM"/>
    </source>
</evidence>
<dbReference type="NCBIfam" id="TIGR02167">
    <property type="entry name" value="Liste_lipo_26"/>
    <property type="match status" value="4"/>
</dbReference>
<dbReference type="HOGENOM" id="CLU_1228237_0_0_11"/>
<dbReference type="AlphaFoldDB" id="G0HC75"/>
<protein>
    <recommendedName>
        <fullName evidence="3">BspA family leucine-rich repeat surface protein</fullName>
    </recommendedName>
</protein>
<dbReference type="InterPro" id="IPR032675">
    <property type="entry name" value="LRR_dom_sf"/>
</dbReference>
<dbReference type="eggNOG" id="COG4886">
    <property type="taxonomic scope" value="Bacteria"/>
</dbReference>
<dbReference type="KEGG" id="cva:CVAR_0885"/>
<reference evidence="1 2" key="1">
    <citation type="journal article" date="2011" name="BMC Genomics">
        <title>Complete genome sequence of Corynebacterium variabile DSM 44702 isolated from the surface of smear-ripened cheeses and insights into cheese ripening and flavor generation.</title>
        <authorList>
            <person name="Schroeder J."/>
            <person name="Maus I."/>
            <person name="Trost E."/>
            <person name="Tauch A."/>
        </authorList>
    </citation>
    <scope>NUCLEOTIDE SEQUENCE [LARGE SCALE GENOMIC DNA]</scope>
    <source>
        <strain evidence="2">DSM 44702 / JCM 12073 / NCIMB 30131</strain>
    </source>
</reference>
<dbReference type="Gene3D" id="3.80.10.10">
    <property type="entry name" value="Ribonuclease Inhibitor"/>
    <property type="match status" value="1"/>
</dbReference>
<proteinExistence type="predicted"/>
<dbReference type="EMBL" id="CP002917">
    <property type="protein sequence ID" value="AEK36237.1"/>
    <property type="molecule type" value="Genomic_DNA"/>
</dbReference>
<gene>
    <name evidence="1" type="ordered locus">CVAR_0885</name>
</gene>
<dbReference type="InterPro" id="IPR011889">
    <property type="entry name" value="Liste_lipo_26"/>
</dbReference>
<evidence type="ECO:0000313" key="2">
    <source>
        <dbReference type="Proteomes" id="UP000006659"/>
    </source>
</evidence>
<organism evidence="1 2">
    <name type="scientific">Corynebacterium variabile (strain DSM 44702 / CIP 107183 / JCM 12073 / NCIMB 30131)</name>
    <name type="common">Corynebacterium mooreparkense</name>
    <dbReference type="NCBI Taxonomy" id="858619"/>
    <lineage>
        <taxon>Bacteria</taxon>
        <taxon>Bacillati</taxon>
        <taxon>Actinomycetota</taxon>
        <taxon>Actinomycetes</taxon>
        <taxon>Mycobacteriales</taxon>
        <taxon>Corynebacteriaceae</taxon>
        <taxon>Corynebacterium</taxon>
    </lineage>
</organism>
<dbReference type="InterPro" id="IPR005046">
    <property type="entry name" value="DUF285"/>
</dbReference>
<dbReference type="Proteomes" id="UP000006659">
    <property type="component" value="Chromosome"/>
</dbReference>
<evidence type="ECO:0000313" key="1">
    <source>
        <dbReference type="EMBL" id="AEK36237.1"/>
    </source>
</evidence>
<sequence>MALNVGSLPVTGVYAGSTEVKQVYVGAVLVWENRETVTITGTSGTQARDSFRAALSARGLDYSTVTEIPFALDTSNVTNMRAMFEKCSSLTSVPDMNTSKVTDMTGMFYDCSSLTSVPDMNTSNVTDIKYMFQNCGALTSAPNMNTRNVTNMAYMFYSCSSLTSVPDMNTSKVTNMAYMFYICSALTDGNVRCIGKKSGVNTGNMIVNSGLTRLPFYDTNGNWTG</sequence>
<dbReference type="RefSeq" id="WP_014009425.1">
    <property type="nucleotide sequence ID" value="NC_015859.1"/>
</dbReference>
<accession>G0HC75</accession>
<name>G0HC75_CORVD</name>
<dbReference type="Pfam" id="PF03382">
    <property type="entry name" value="DUF285"/>
    <property type="match status" value="1"/>
</dbReference>
<dbReference type="STRING" id="858619.CVAR_0885"/>